<dbReference type="Pfam" id="PF03782">
    <property type="entry name" value="AMOP"/>
    <property type="match status" value="1"/>
</dbReference>
<evidence type="ECO:0000256" key="1">
    <source>
        <dbReference type="ARBA" id="ARBA00004370"/>
    </source>
</evidence>
<feature type="domain" description="VWFD" evidence="9">
    <location>
        <begin position="393"/>
        <end position="587"/>
    </location>
</feature>
<evidence type="ECO:0000256" key="2">
    <source>
        <dbReference type="ARBA" id="ARBA00022692"/>
    </source>
</evidence>
<keyword evidence="5 6" id="KW-1015">Disulfide bond</keyword>
<dbReference type="InterPro" id="IPR005533">
    <property type="entry name" value="AMOP_dom"/>
</dbReference>
<feature type="domain" description="Sushi" evidence="8">
    <location>
        <begin position="664"/>
        <end position="721"/>
    </location>
</feature>
<dbReference type="Pfam" id="PF00084">
    <property type="entry name" value="Sushi"/>
    <property type="match status" value="1"/>
</dbReference>
<feature type="disulfide bond" evidence="6">
    <location>
        <begin position="692"/>
        <end position="719"/>
    </location>
</feature>
<gene>
    <name evidence="10" type="ORF">HOLleu_16088</name>
</gene>
<comment type="caution">
    <text evidence="10">The sequence shown here is derived from an EMBL/GenBank/DDBJ whole genome shotgun (WGS) entry which is preliminary data.</text>
</comment>
<keyword evidence="3" id="KW-1133">Transmembrane helix</keyword>
<accession>A0A9Q1H7K4</accession>
<dbReference type="InterPro" id="IPR051495">
    <property type="entry name" value="Epithelial_Barrier/Signaling"/>
</dbReference>
<dbReference type="SUPFAM" id="SSF57535">
    <property type="entry name" value="Complement control module/SCR domain"/>
    <property type="match status" value="1"/>
</dbReference>
<dbReference type="Pfam" id="PF23263">
    <property type="entry name" value="C8-3_MUC4"/>
    <property type="match status" value="1"/>
</dbReference>
<dbReference type="InterPro" id="IPR001846">
    <property type="entry name" value="VWF_type-D"/>
</dbReference>
<organism evidence="10 11">
    <name type="scientific">Holothuria leucospilota</name>
    <name type="common">Black long sea cucumber</name>
    <name type="synonym">Mertensiothuria leucospilota</name>
    <dbReference type="NCBI Taxonomy" id="206669"/>
    <lineage>
        <taxon>Eukaryota</taxon>
        <taxon>Metazoa</taxon>
        <taxon>Echinodermata</taxon>
        <taxon>Eleutherozoa</taxon>
        <taxon>Echinozoa</taxon>
        <taxon>Holothuroidea</taxon>
        <taxon>Aspidochirotacea</taxon>
        <taxon>Aspidochirotida</taxon>
        <taxon>Holothuriidae</taxon>
        <taxon>Holothuria</taxon>
    </lineage>
</organism>
<dbReference type="InterPro" id="IPR035976">
    <property type="entry name" value="Sushi/SCR/CCP_sf"/>
</dbReference>
<protein>
    <submittedName>
        <fullName evidence="10">Sushi domain-containing protein 2</fullName>
    </submittedName>
</protein>
<dbReference type="PROSITE" id="PS50856">
    <property type="entry name" value="AMOP"/>
    <property type="match status" value="1"/>
</dbReference>
<dbReference type="PROSITE" id="PS51233">
    <property type="entry name" value="VWFD"/>
    <property type="match status" value="1"/>
</dbReference>
<dbReference type="Gene3D" id="2.10.70.10">
    <property type="entry name" value="Complement Module, domain 1"/>
    <property type="match status" value="1"/>
</dbReference>
<keyword evidence="11" id="KW-1185">Reference proteome</keyword>
<dbReference type="AlphaFoldDB" id="A0A9Q1H7K4"/>
<dbReference type="SMART" id="SM00723">
    <property type="entry name" value="AMOP"/>
    <property type="match status" value="1"/>
</dbReference>
<comment type="subcellular location">
    <subcellularLocation>
        <location evidence="1">Membrane</location>
    </subcellularLocation>
</comment>
<dbReference type="InterPro" id="IPR056619">
    <property type="entry name" value="C8-3_MUC4"/>
</dbReference>
<evidence type="ECO:0000259" key="8">
    <source>
        <dbReference type="PROSITE" id="PS50923"/>
    </source>
</evidence>
<feature type="domain" description="AMOP" evidence="7">
    <location>
        <begin position="252"/>
        <end position="381"/>
    </location>
</feature>
<evidence type="ECO:0000259" key="9">
    <source>
        <dbReference type="PROSITE" id="PS51233"/>
    </source>
</evidence>
<dbReference type="PANTHER" id="PTHR13802:SF59">
    <property type="entry name" value="SUSHI DOMAIN-CONTAINING PROTEIN 2"/>
    <property type="match status" value="1"/>
</dbReference>
<keyword evidence="6" id="KW-0768">Sushi</keyword>
<name>A0A9Q1H7K4_HOLLE</name>
<dbReference type="InterPro" id="IPR000436">
    <property type="entry name" value="Sushi_SCR_CCP_dom"/>
</dbReference>
<keyword evidence="2" id="KW-0812">Transmembrane</keyword>
<sequence length="752" mass="82704">MVYGHEKTESYGYSAGLSLPRHETLVNISPFFLREVGGEQLTVTSPCIKTDTGEGTSVYCRFLANNNEPIDVEGTFSGANTVMCVSPIFPVVGFVKFELSIDNKKTFPFRGNFYVAPQHVLPPKLSVKQTSSPNEDFINATKSDNIISLRWNQDDFPNAETLDVSAMFVTMDQNGDNQGWSEEVAIINDVFNSGTAIVRSKDVSDAANMTSMEGLSVKMVVFSVKRSPSRERRLLGPEIGFSVRSPITILITQAVLPTQCFRWYALLKIPNDSDLPPCPCTSDQARSDRGNFEKDENPSLSSFHPGASICYRSINNGFLGQQCCYGSDGNILVGPPGGGTADAIAPDGASFSTLAHFVIDVVPFYACCRWSNNCDTYYAFRPSHDCTDYDPPTSTRGTGDPHFISLDGNKFTFNGAGEFLLFKSSLFNVTFQTRMEVIPGTNASVHSAFVLTSNSSDQIQIQRSSSNETLVLIDGSPINLRQDGVIIRKQVHRGLHLSLKTDMSEIYIRQQSGLSLSIRITDEMMSFILQLPDIFQNQVQGLLGNFNNDPDDDFMLPDGSFLSPNLTLEEIHYDFGLSCMLNATSSLFTYLPPNDFSTFNHPSFKPTMTFPDPDQVSNDIKGICGESNLCMFDAVSTGSTKFANDTLHDINTFDIIKNHSVKLITCGFPGRVSNGVFNGSVYLVGHRLSISCKEGFYLIGPADLVCSENGTWSSILPACSPCANPSTTSNFVDYAKAVSCVAWHYMWWDLGF</sequence>
<proteinExistence type="predicted"/>
<dbReference type="EMBL" id="JAIZAY010000007">
    <property type="protein sequence ID" value="KAJ8038622.1"/>
    <property type="molecule type" value="Genomic_DNA"/>
</dbReference>
<evidence type="ECO:0000256" key="4">
    <source>
        <dbReference type="ARBA" id="ARBA00023136"/>
    </source>
</evidence>
<evidence type="ECO:0000256" key="6">
    <source>
        <dbReference type="PROSITE-ProRule" id="PRU00302"/>
    </source>
</evidence>
<dbReference type="PROSITE" id="PS50923">
    <property type="entry name" value="SUSHI"/>
    <property type="match status" value="1"/>
</dbReference>
<dbReference type="Pfam" id="PF00094">
    <property type="entry name" value="VWD"/>
    <property type="match status" value="1"/>
</dbReference>
<reference evidence="10" key="1">
    <citation type="submission" date="2021-10" db="EMBL/GenBank/DDBJ databases">
        <title>Tropical sea cucumber genome reveals ecological adaptation and Cuvierian tubules defense mechanism.</title>
        <authorList>
            <person name="Chen T."/>
        </authorList>
    </citation>
    <scope>NUCLEOTIDE SEQUENCE</scope>
    <source>
        <strain evidence="10">Nanhai2018</strain>
        <tissue evidence="10">Muscle</tissue>
    </source>
</reference>
<dbReference type="OrthoDB" id="6051552at2759"/>
<dbReference type="Proteomes" id="UP001152320">
    <property type="component" value="Chromosome 7"/>
</dbReference>
<dbReference type="CDD" id="cd00033">
    <property type="entry name" value="CCP"/>
    <property type="match status" value="1"/>
</dbReference>
<evidence type="ECO:0000313" key="10">
    <source>
        <dbReference type="EMBL" id="KAJ8038622.1"/>
    </source>
</evidence>
<evidence type="ECO:0000256" key="5">
    <source>
        <dbReference type="ARBA" id="ARBA00023157"/>
    </source>
</evidence>
<dbReference type="SMART" id="SM00216">
    <property type="entry name" value="VWD"/>
    <property type="match status" value="1"/>
</dbReference>
<dbReference type="PANTHER" id="PTHR13802">
    <property type="entry name" value="MUCIN 4-RELATED"/>
    <property type="match status" value="1"/>
</dbReference>
<dbReference type="SMART" id="SM00032">
    <property type="entry name" value="CCP"/>
    <property type="match status" value="1"/>
</dbReference>
<comment type="caution">
    <text evidence="6">Lacks conserved residue(s) required for the propagation of feature annotation.</text>
</comment>
<keyword evidence="4" id="KW-0472">Membrane</keyword>
<evidence type="ECO:0000256" key="3">
    <source>
        <dbReference type="ARBA" id="ARBA00022989"/>
    </source>
</evidence>
<evidence type="ECO:0000313" key="11">
    <source>
        <dbReference type="Proteomes" id="UP001152320"/>
    </source>
</evidence>
<evidence type="ECO:0000259" key="7">
    <source>
        <dbReference type="PROSITE" id="PS50856"/>
    </source>
</evidence>
<dbReference type="GO" id="GO:0016020">
    <property type="term" value="C:membrane"/>
    <property type="evidence" value="ECO:0007669"/>
    <property type="project" value="UniProtKB-SubCell"/>
</dbReference>